<reference evidence="1 2" key="1">
    <citation type="journal article" date="2021" name="Elife">
        <title>Chloroplast acquisition without the gene transfer in kleptoplastic sea slugs, Plakobranchus ocellatus.</title>
        <authorList>
            <person name="Maeda T."/>
            <person name="Takahashi S."/>
            <person name="Yoshida T."/>
            <person name="Shimamura S."/>
            <person name="Takaki Y."/>
            <person name="Nagai Y."/>
            <person name="Toyoda A."/>
            <person name="Suzuki Y."/>
            <person name="Arimoto A."/>
            <person name="Ishii H."/>
            <person name="Satoh N."/>
            <person name="Nishiyama T."/>
            <person name="Hasebe M."/>
            <person name="Maruyama T."/>
            <person name="Minagawa J."/>
            <person name="Obokata J."/>
            <person name="Shigenobu S."/>
        </authorList>
    </citation>
    <scope>NUCLEOTIDE SEQUENCE [LARGE SCALE GENOMIC DNA]</scope>
</reference>
<organism evidence="1 2">
    <name type="scientific">Elysia marginata</name>
    <dbReference type="NCBI Taxonomy" id="1093978"/>
    <lineage>
        <taxon>Eukaryota</taxon>
        <taxon>Metazoa</taxon>
        <taxon>Spiralia</taxon>
        <taxon>Lophotrochozoa</taxon>
        <taxon>Mollusca</taxon>
        <taxon>Gastropoda</taxon>
        <taxon>Heterobranchia</taxon>
        <taxon>Euthyneura</taxon>
        <taxon>Panpulmonata</taxon>
        <taxon>Sacoglossa</taxon>
        <taxon>Placobranchoidea</taxon>
        <taxon>Plakobranchidae</taxon>
        <taxon>Elysia</taxon>
    </lineage>
</organism>
<sequence length="101" mass="11088">MFYVSPCLSTDPLVTCYIDRVDADPTDRDIKIGVAAVINITCEGRLCGPAVRHSLRDREVRGSIPGRVKPKTLKLVVAADPPSVWRYGFTVKSGRSGVRIM</sequence>
<accession>A0AAV4HKS0</accession>
<comment type="caution">
    <text evidence="1">The sequence shown here is derived from an EMBL/GenBank/DDBJ whole genome shotgun (WGS) entry which is preliminary data.</text>
</comment>
<evidence type="ECO:0000313" key="1">
    <source>
        <dbReference type="EMBL" id="GFR97982.1"/>
    </source>
</evidence>
<dbReference type="EMBL" id="BMAT01012720">
    <property type="protein sequence ID" value="GFR97982.1"/>
    <property type="molecule type" value="Genomic_DNA"/>
</dbReference>
<proteinExistence type="predicted"/>
<evidence type="ECO:0000313" key="2">
    <source>
        <dbReference type="Proteomes" id="UP000762676"/>
    </source>
</evidence>
<protein>
    <submittedName>
        <fullName evidence="1">Uncharacterized protein</fullName>
    </submittedName>
</protein>
<dbReference type="Proteomes" id="UP000762676">
    <property type="component" value="Unassembled WGS sequence"/>
</dbReference>
<gene>
    <name evidence="1" type="ORF">ElyMa_006338200</name>
</gene>
<keyword evidence="2" id="KW-1185">Reference proteome</keyword>
<dbReference type="AlphaFoldDB" id="A0AAV4HKS0"/>
<name>A0AAV4HKS0_9GAST</name>